<proteinExistence type="predicted"/>
<evidence type="ECO:0000256" key="5">
    <source>
        <dbReference type="ARBA" id="ARBA00022723"/>
    </source>
</evidence>
<evidence type="ECO:0000256" key="1">
    <source>
        <dbReference type="ARBA" id="ARBA00001936"/>
    </source>
</evidence>
<evidence type="ECO:0000256" key="9">
    <source>
        <dbReference type="ARBA" id="ARBA00023204"/>
    </source>
</evidence>
<organism evidence="13 14">
    <name type="scientific">Naegleria fowleri</name>
    <name type="common">Brain eating amoeba</name>
    <dbReference type="NCBI Taxonomy" id="5763"/>
    <lineage>
        <taxon>Eukaryota</taxon>
        <taxon>Discoba</taxon>
        <taxon>Heterolobosea</taxon>
        <taxon>Tetramitia</taxon>
        <taxon>Eutetramitia</taxon>
        <taxon>Vahlkampfiidae</taxon>
        <taxon>Naegleria</taxon>
    </lineage>
</organism>
<evidence type="ECO:0000256" key="10">
    <source>
        <dbReference type="ARBA" id="ARBA00023242"/>
    </source>
</evidence>
<evidence type="ECO:0000313" key="14">
    <source>
        <dbReference type="Proteomes" id="UP000444721"/>
    </source>
</evidence>
<keyword evidence="5" id="KW-0479">Metal-binding</keyword>
<evidence type="ECO:0000256" key="8">
    <source>
        <dbReference type="ARBA" id="ARBA00022842"/>
    </source>
</evidence>
<sequence length="392" mass="45518">MNSPPPPSASCIIRVDRPSSTTTRSVVDPKDLTQAMSKLKKPSSQHIVEFEERYQQALRMQQNEDECAAHFNRRFFFDEEAHKWTRFEMIHYTKMMKEMKPFPNQLKILSLNVWFANILQHKRYEAQLDFFEQINPDVICLQEVIPNYIENNITIRDFTRNNYVISDMDGTTVDPYGVMILVKKTLPILDIRITSLTTRMGRKLIHVSFTKEPIRDETLMEKYIADASRGSSITQLETIIPAYAVIGTVHLESLASKAARKTQLEQIHPVFSQYASSSLRMLTGDFNFDSESIENQNLTSGIFKDYTDIWPSLYPQQVLEGKTFPYGPHRKGDRLDRMVIKSTSYKPHKMEVFGKVPLPLSSEEQTTLREKFNMEKVCLSDHYGIYCELHSY</sequence>
<dbReference type="PANTHER" id="PTHR15822">
    <property type="entry name" value="TRAF AND TNF RECEPTOR-ASSOCIATED PROTEIN"/>
    <property type="match status" value="1"/>
</dbReference>
<comment type="subcellular location">
    <subcellularLocation>
        <location evidence="3">Nucleus</location>
        <location evidence="3">PML body</location>
    </subcellularLocation>
</comment>
<evidence type="ECO:0000256" key="3">
    <source>
        <dbReference type="ARBA" id="ARBA00004322"/>
    </source>
</evidence>
<dbReference type="InterPro" id="IPR036691">
    <property type="entry name" value="Endo/exonu/phosph_ase_sf"/>
</dbReference>
<dbReference type="Gene3D" id="3.60.10.10">
    <property type="entry name" value="Endonuclease/exonuclease/phosphatase"/>
    <property type="match status" value="1"/>
</dbReference>
<dbReference type="GO" id="GO:0070260">
    <property type="term" value="F:5'-tyrosyl-DNA phosphodiesterase activity"/>
    <property type="evidence" value="ECO:0007669"/>
    <property type="project" value="TreeGrafter"/>
</dbReference>
<dbReference type="GeneID" id="68110040"/>
<dbReference type="EMBL" id="VFQX01000030">
    <property type="protein sequence ID" value="KAF0978307.1"/>
    <property type="molecule type" value="Genomic_DNA"/>
</dbReference>
<dbReference type="GO" id="GO:0006302">
    <property type="term" value="P:double-strand break repair"/>
    <property type="evidence" value="ECO:0007669"/>
    <property type="project" value="TreeGrafter"/>
</dbReference>
<dbReference type="PANTHER" id="PTHR15822:SF4">
    <property type="entry name" value="TYROSYL-DNA PHOSPHODIESTERASE 2"/>
    <property type="match status" value="1"/>
</dbReference>
<dbReference type="VEuPathDB" id="AmoebaDB:NF0126530"/>
<dbReference type="OMA" id="WFDSFLW"/>
<reference evidence="13 14" key="1">
    <citation type="journal article" date="2019" name="Sci. Rep.">
        <title>Nanopore sequencing improves the draft genome of the human pathogenic amoeba Naegleria fowleri.</title>
        <authorList>
            <person name="Liechti N."/>
            <person name="Schurch N."/>
            <person name="Bruggmann R."/>
            <person name="Wittwer M."/>
        </authorList>
    </citation>
    <scope>NUCLEOTIDE SEQUENCE [LARGE SCALE GENOMIC DNA]</scope>
    <source>
        <strain evidence="13 14">ATCC 30894</strain>
    </source>
</reference>
<dbReference type="CDD" id="cd09080">
    <property type="entry name" value="TDP2"/>
    <property type="match status" value="1"/>
</dbReference>
<comment type="cofactor">
    <cofactor evidence="2">
        <name>Mg(2+)</name>
        <dbReference type="ChEBI" id="CHEBI:18420"/>
    </cofactor>
</comment>
<name>A0A6A5BMP7_NAEFO</name>
<gene>
    <name evidence="13" type="ORF">FDP41_002822</name>
</gene>
<dbReference type="RefSeq" id="XP_044563020.1">
    <property type="nucleotide sequence ID" value="XM_044706059.1"/>
</dbReference>
<dbReference type="VEuPathDB" id="AmoebaDB:FDP41_002822"/>
<feature type="region of interest" description="Disordered" evidence="11">
    <location>
        <begin position="1"/>
        <end position="26"/>
    </location>
</feature>
<evidence type="ECO:0000256" key="11">
    <source>
        <dbReference type="SAM" id="MobiDB-lite"/>
    </source>
</evidence>
<keyword evidence="4" id="KW-0540">Nuclease</keyword>
<dbReference type="Pfam" id="PF03372">
    <property type="entry name" value="Exo_endo_phos"/>
    <property type="match status" value="1"/>
</dbReference>
<keyword evidence="7" id="KW-0378">Hydrolase</keyword>
<accession>A0A6A5BMP7</accession>
<dbReference type="GO" id="GO:0003697">
    <property type="term" value="F:single-stranded DNA binding"/>
    <property type="evidence" value="ECO:0007669"/>
    <property type="project" value="TreeGrafter"/>
</dbReference>
<dbReference type="AlphaFoldDB" id="A0A6A5BMP7"/>
<evidence type="ECO:0000256" key="2">
    <source>
        <dbReference type="ARBA" id="ARBA00001946"/>
    </source>
</evidence>
<evidence type="ECO:0000256" key="7">
    <source>
        <dbReference type="ARBA" id="ARBA00022801"/>
    </source>
</evidence>
<keyword evidence="10" id="KW-0539">Nucleus</keyword>
<evidence type="ECO:0000259" key="12">
    <source>
        <dbReference type="Pfam" id="PF03372"/>
    </source>
</evidence>
<feature type="domain" description="Endonuclease/exonuclease/phosphatase" evidence="12">
    <location>
        <begin position="109"/>
        <end position="382"/>
    </location>
</feature>
<dbReference type="VEuPathDB" id="AmoebaDB:NfTy_056280"/>
<evidence type="ECO:0000256" key="6">
    <source>
        <dbReference type="ARBA" id="ARBA00022763"/>
    </source>
</evidence>
<protein>
    <recommendedName>
        <fullName evidence="12">Endonuclease/exonuclease/phosphatase domain-containing protein</fullName>
    </recommendedName>
</protein>
<dbReference type="OrthoDB" id="9975959at2759"/>
<dbReference type="GO" id="GO:0005737">
    <property type="term" value="C:cytoplasm"/>
    <property type="evidence" value="ECO:0007669"/>
    <property type="project" value="TreeGrafter"/>
</dbReference>
<keyword evidence="8" id="KW-0460">Magnesium</keyword>
<evidence type="ECO:0000256" key="4">
    <source>
        <dbReference type="ARBA" id="ARBA00022722"/>
    </source>
</evidence>
<dbReference type="GO" id="GO:0004518">
    <property type="term" value="F:nuclease activity"/>
    <property type="evidence" value="ECO:0007669"/>
    <property type="project" value="UniProtKB-KW"/>
</dbReference>
<keyword evidence="14" id="KW-1185">Reference proteome</keyword>
<evidence type="ECO:0000313" key="13">
    <source>
        <dbReference type="EMBL" id="KAF0978307.1"/>
    </source>
</evidence>
<dbReference type="SUPFAM" id="SSF56219">
    <property type="entry name" value="DNase I-like"/>
    <property type="match status" value="1"/>
</dbReference>
<dbReference type="Proteomes" id="UP000444721">
    <property type="component" value="Unassembled WGS sequence"/>
</dbReference>
<keyword evidence="9" id="KW-0234">DNA repair</keyword>
<comment type="cofactor">
    <cofactor evidence="1">
        <name>Mn(2+)</name>
        <dbReference type="ChEBI" id="CHEBI:29035"/>
    </cofactor>
</comment>
<dbReference type="GO" id="GO:0046872">
    <property type="term" value="F:metal ion binding"/>
    <property type="evidence" value="ECO:0007669"/>
    <property type="project" value="UniProtKB-KW"/>
</dbReference>
<comment type="caution">
    <text evidence="13">The sequence shown here is derived from an EMBL/GenBank/DDBJ whole genome shotgun (WGS) entry which is preliminary data.</text>
</comment>
<dbReference type="InterPro" id="IPR005135">
    <property type="entry name" value="Endo/exonuclease/phosphatase"/>
</dbReference>
<dbReference type="InterPro" id="IPR051547">
    <property type="entry name" value="TDP2-like"/>
</dbReference>
<keyword evidence="6" id="KW-0227">DNA damage</keyword>